<proteinExistence type="inferred from homology"/>
<evidence type="ECO:0000256" key="1">
    <source>
        <dbReference type="ARBA" id="ARBA00004225"/>
    </source>
</evidence>
<evidence type="ECO:0000256" key="6">
    <source>
        <dbReference type="ARBA" id="ARBA00022989"/>
    </source>
</evidence>
<gene>
    <name evidence="10" type="ORF">LSTR_LSTR002006</name>
</gene>
<feature type="transmembrane region" description="Helical" evidence="9">
    <location>
        <begin position="229"/>
        <end position="247"/>
    </location>
</feature>
<evidence type="ECO:0000256" key="8">
    <source>
        <dbReference type="ARBA" id="ARBA00023136"/>
    </source>
</evidence>
<keyword evidence="3" id="KW-0813">Transport</keyword>
<comment type="caution">
    <text evidence="9">Lacks conserved residue(s) required for the propagation of feature annotation.</text>
</comment>
<dbReference type="InterPro" id="IPR004686">
    <property type="entry name" value="Mtc"/>
</dbReference>
<sequence length="326" mass="37065">MNEVQRWDFDAPLWDQCTFIGRVKYYAWITDPRLNFVSTSCFHQAKHLRTLYLLGMEPAETNKQHLLFAKRLYENAYHPDNNEYTNKLGRMSFMAIGNALTLGPMMTYYRSTAAVVFWQWANQSFNAFVNYTNRNANSPLTEKQMAIAYVSATAAACVTAIGFKNFLGKRASPLIQRYVPFAAVAAANCVNIPLMRQNEFLGGIDVFSDDGSKVGTSKLAAVKGISEVILSRIIMCAPGMNIMPLIMKRMESRCWFRKNTWFHAPFQTLMVGGFLTVMVPIAFGIFPQKCGISTSMIEQWEPEEYEKLKKFCKGKVPETVYFNKGL</sequence>
<dbReference type="GO" id="GO:0140300">
    <property type="term" value="P:serine import into mitochondrion"/>
    <property type="evidence" value="ECO:0007669"/>
    <property type="project" value="TreeGrafter"/>
</dbReference>
<protein>
    <recommendedName>
        <fullName evidence="9">Sidoreflexin</fullName>
    </recommendedName>
</protein>
<evidence type="ECO:0000256" key="7">
    <source>
        <dbReference type="ARBA" id="ARBA00023128"/>
    </source>
</evidence>
<evidence type="ECO:0000256" key="2">
    <source>
        <dbReference type="ARBA" id="ARBA00005974"/>
    </source>
</evidence>
<accession>A0A482XGA5</accession>
<keyword evidence="4 9" id="KW-0812">Transmembrane</keyword>
<keyword evidence="8 9" id="KW-0472">Membrane</keyword>
<dbReference type="PANTHER" id="PTHR11153">
    <property type="entry name" value="SIDEROFLEXIN"/>
    <property type="match status" value="1"/>
</dbReference>
<comment type="similarity">
    <text evidence="2 9">Belongs to the sideroflexin family.</text>
</comment>
<dbReference type="AlphaFoldDB" id="A0A482XGA5"/>
<keyword evidence="7 9" id="KW-0496">Mitochondrion</keyword>
<keyword evidence="5" id="KW-0029">Amino-acid transport</keyword>
<dbReference type="OrthoDB" id="6583586at2759"/>
<dbReference type="NCBIfam" id="TIGR00798">
    <property type="entry name" value="mtc"/>
    <property type="match status" value="1"/>
</dbReference>
<evidence type="ECO:0000313" key="10">
    <source>
        <dbReference type="EMBL" id="RZF45045.1"/>
    </source>
</evidence>
<dbReference type="FunCoup" id="A0A482XGA5">
    <property type="interactions" value="460"/>
</dbReference>
<comment type="subcellular location">
    <subcellularLocation>
        <location evidence="1 9">Mitochondrion membrane</location>
        <topology evidence="1 9">Multi-pass membrane protein</topology>
    </subcellularLocation>
</comment>
<keyword evidence="11" id="KW-1185">Reference proteome</keyword>
<keyword evidence="6 9" id="KW-1133">Transmembrane helix</keyword>
<dbReference type="STRING" id="195883.A0A482XGA5"/>
<reference evidence="10 11" key="1">
    <citation type="journal article" date="2017" name="Gigascience">
        <title>Genome sequence of the small brown planthopper, Laodelphax striatellus.</title>
        <authorList>
            <person name="Zhu J."/>
            <person name="Jiang F."/>
            <person name="Wang X."/>
            <person name="Yang P."/>
            <person name="Bao Y."/>
            <person name="Zhao W."/>
            <person name="Wang W."/>
            <person name="Lu H."/>
            <person name="Wang Q."/>
            <person name="Cui N."/>
            <person name="Li J."/>
            <person name="Chen X."/>
            <person name="Luo L."/>
            <person name="Yu J."/>
            <person name="Kang L."/>
            <person name="Cui F."/>
        </authorList>
    </citation>
    <scope>NUCLEOTIDE SEQUENCE [LARGE SCALE GENOMIC DNA]</scope>
    <source>
        <strain evidence="10">Lst14</strain>
    </source>
</reference>
<evidence type="ECO:0000256" key="5">
    <source>
        <dbReference type="ARBA" id="ARBA00022970"/>
    </source>
</evidence>
<dbReference type="EMBL" id="QKKF02010000">
    <property type="protein sequence ID" value="RZF45045.1"/>
    <property type="molecule type" value="Genomic_DNA"/>
</dbReference>
<evidence type="ECO:0000256" key="3">
    <source>
        <dbReference type="ARBA" id="ARBA00022448"/>
    </source>
</evidence>
<dbReference type="Pfam" id="PF03820">
    <property type="entry name" value="SFXNs"/>
    <property type="match status" value="1"/>
</dbReference>
<dbReference type="PANTHER" id="PTHR11153:SF14">
    <property type="entry name" value="SIDEROFLEXIN-2"/>
    <property type="match status" value="1"/>
</dbReference>
<name>A0A482XGA5_LAOST</name>
<dbReference type="GO" id="GO:0015075">
    <property type="term" value="F:monoatomic ion transmembrane transporter activity"/>
    <property type="evidence" value="ECO:0007669"/>
    <property type="project" value="InterPro"/>
</dbReference>
<feature type="transmembrane region" description="Helical" evidence="9">
    <location>
        <begin position="268"/>
        <end position="286"/>
    </location>
</feature>
<evidence type="ECO:0000256" key="4">
    <source>
        <dbReference type="ARBA" id="ARBA00022692"/>
    </source>
</evidence>
<dbReference type="Proteomes" id="UP000291343">
    <property type="component" value="Unassembled WGS sequence"/>
</dbReference>
<comment type="caution">
    <text evidence="10">The sequence shown here is derived from an EMBL/GenBank/DDBJ whole genome shotgun (WGS) entry which is preliminary data.</text>
</comment>
<evidence type="ECO:0000256" key="9">
    <source>
        <dbReference type="RuleBase" id="RU362000"/>
    </source>
</evidence>
<evidence type="ECO:0000313" key="11">
    <source>
        <dbReference type="Proteomes" id="UP000291343"/>
    </source>
</evidence>
<organism evidence="10 11">
    <name type="scientific">Laodelphax striatellus</name>
    <name type="common">Small brown planthopper</name>
    <name type="synonym">Delphax striatella</name>
    <dbReference type="NCBI Taxonomy" id="195883"/>
    <lineage>
        <taxon>Eukaryota</taxon>
        <taxon>Metazoa</taxon>
        <taxon>Ecdysozoa</taxon>
        <taxon>Arthropoda</taxon>
        <taxon>Hexapoda</taxon>
        <taxon>Insecta</taxon>
        <taxon>Pterygota</taxon>
        <taxon>Neoptera</taxon>
        <taxon>Paraneoptera</taxon>
        <taxon>Hemiptera</taxon>
        <taxon>Auchenorrhyncha</taxon>
        <taxon>Fulgoroidea</taxon>
        <taxon>Delphacidae</taxon>
        <taxon>Criomorphinae</taxon>
        <taxon>Laodelphax</taxon>
    </lineage>
</organism>
<dbReference type="GO" id="GO:0005743">
    <property type="term" value="C:mitochondrial inner membrane"/>
    <property type="evidence" value="ECO:0007669"/>
    <property type="project" value="TreeGrafter"/>
</dbReference>
<feature type="transmembrane region" description="Helical" evidence="9">
    <location>
        <begin position="146"/>
        <end position="166"/>
    </location>
</feature>
<dbReference type="InParanoid" id="A0A482XGA5"/>